<sequence length="176" mass="19998">MKTIILWVMCLFVGNEYVMSQESEDEEFKKNRISLVLGHSYLNLGFELGNKDVLSIPSFGFDYEYWFKPKFGVGIFADIELISHKDAEQLHGGIIDREFPLVLTVDALWSPIKHLEFVFGPGVIFENGKVKDLIRVGLEYDLDLSHHWDVAPSLFYDHAADGISNISIGIGIGKRF</sequence>
<dbReference type="AlphaFoldDB" id="A0A1B1Y8M6"/>
<dbReference type="STRING" id="1790137.AXE80_12840"/>
<dbReference type="Proteomes" id="UP000092967">
    <property type="component" value="Chromosome"/>
</dbReference>
<dbReference type="OrthoDB" id="978692at2"/>
<organism evidence="1 2">
    <name type="scientific">Wenyingzhuangia fucanilytica</name>
    <dbReference type="NCBI Taxonomy" id="1790137"/>
    <lineage>
        <taxon>Bacteria</taxon>
        <taxon>Pseudomonadati</taxon>
        <taxon>Bacteroidota</taxon>
        <taxon>Flavobacteriia</taxon>
        <taxon>Flavobacteriales</taxon>
        <taxon>Flavobacteriaceae</taxon>
        <taxon>Wenyingzhuangia</taxon>
    </lineage>
</organism>
<reference evidence="1 2" key="1">
    <citation type="submission" date="2016-02" db="EMBL/GenBank/DDBJ databases">
        <authorList>
            <person name="Wen L."/>
            <person name="He K."/>
            <person name="Yang H."/>
        </authorList>
    </citation>
    <scope>NUCLEOTIDE SEQUENCE [LARGE SCALE GENOMIC DNA]</scope>
    <source>
        <strain evidence="1 2">CZ1127</strain>
    </source>
</reference>
<protein>
    <recommendedName>
        <fullName evidence="3">Outer membrane protein beta-barrel domain-containing protein</fullName>
    </recommendedName>
</protein>
<evidence type="ECO:0008006" key="3">
    <source>
        <dbReference type="Google" id="ProtNLM"/>
    </source>
</evidence>
<proteinExistence type="predicted"/>
<evidence type="ECO:0000313" key="2">
    <source>
        <dbReference type="Proteomes" id="UP000092967"/>
    </source>
</evidence>
<dbReference type="KEGG" id="wfu:AXE80_12840"/>
<dbReference type="RefSeq" id="WP_068828006.1">
    <property type="nucleotide sequence ID" value="NZ_CP014224.1"/>
</dbReference>
<accession>A0A1B1Y8M6</accession>
<evidence type="ECO:0000313" key="1">
    <source>
        <dbReference type="EMBL" id="ANW97116.1"/>
    </source>
</evidence>
<dbReference type="EMBL" id="CP014224">
    <property type="protein sequence ID" value="ANW97116.1"/>
    <property type="molecule type" value="Genomic_DNA"/>
</dbReference>
<name>A0A1B1Y8M6_9FLAO</name>
<gene>
    <name evidence="1" type="ORF">AXE80_12840</name>
</gene>
<keyword evidence="2" id="KW-1185">Reference proteome</keyword>